<proteinExistence type="predicted"/>
<gene>
    <name evidence="3" type="ORF">Dbus_chr3Lg386</name>
</gene>
<feature type="region of interest" description="Disordered" evidence="1">
    <location>
        <begin position="460"/>
        <end position="506"/>
    </location>
</feature>
<organism evidence="3 4">
    <name type="scientific">Drosophila busckii</name>
    <name type="common">Fruit fly</name>
    <dbReference type="NCBI Taxonomy" id="30019"/>
    <lineage>
        <taxon>Eukaryota</taxon>
        <taxon>Metazoa</taxon>
        <taxon>Ecdysozoa</taxon>
        <taxon>Arthropoda</taxon>
        <taxon>Hexapoda</taxon>
        <taxon>Insecta</taxon>
        <taxon>Pterygota</taxon>
        <taxon>Neoptera</taxon>
        <taxon>Endopterygota</taxon>
        <taxon>Diptera</taxon>
        <taxon>Brachycera</taxon>
        <taxon>Muscomorpha</taxon>
        <taxon>Ephydroidea</taxon>
        <taxon>Drosophilidae</taxon>
        <taxon>Drosophila</taxon>
    </lineage>
</organism>
<protein>
    <submittedName>
        <fullName evidence="3">CG13300</fullName>
    </submittedName>
</protein>
<feature type="compositionally biased region" description="Polar residues" evidence="1">
    <location>
        <begin position="57"/>
        <end position="72"/>
    </location>
</feature>
<keyword evidence="2" id="KW-1133">Transmembrane helix</keyword>
<evidence type="ECO:0000256" key="1">
    <source>
        <dbReference type="SAM" id="MobiDB-lite"/>
    </source>
</evidence>
<feature type="compositionally biased region" description="Low complexity" evidence="1">
    <location>
        <begin position="607"/>
        <end position="643"/>
    </location>
</feature>
<feature type="region of interest" description="Disordered" evidence="1">
    <location>
        <begin position="259"/>
        <end position="291"/>
    </location>
</feature>
<dbReference type="EMBL" id="CP012525">
    <property type="protein sequence ID" value="ALC43220.1"/>
    <property type="molecule type" value="Genomic_DNA"/>
</dbReference>
<accession>A0A0M4EYG5</accession>
<reference evidence="3 4" key="1">
    <citation type="submission" date="2015-08" db="EMBL/GenBank/DDBJ databases">
        <title>Ancestral chromatin configuration constrains chromatin evolution on differentiating sex chromosomes in Drosophila.</title>
        <authorList>
            <person name="Zhou Q."/>
            <person name="Bachtrog D."/>
        </authorList>
    </citation>
    <scope>NUCLEOTIDE SEQUENCE [LARGE SCALE GENOMIC DNA]</scope>
    <source>
        <tissue evidence="3">Whole larvae</tissue>
    </source>
</reference>
<evidence type="ECO:0000313" key="3">
    <source>
        <dbReference type="EMBL" id="ALC43220.1"/>
    </source>
</evidence>
<dbReference type="OrthoDB" id="8067855at2759"/>
<feature type="compositionally biased region" description="Polar residues" evidence="1">
    <location>
        <begin position="274"/>
        <end position="289"/>
    </location>
</feature>
<sequence length="643" mass="69325">MRFQPGQLASRLDVHHEPATAAGRAVKHAHSQLGQLKGLLPTAGDSQLSPLEEKHQQQQPLNMPSIGNNSVGDNDGVSARTLANFLPANDARLSYIVNQVASASATYSPPRIESLVASSAEDVGSFGDLTFDIFDDDDELFGSPMAFDASEQGLWNGRFVPPPPRPPFFVDEPVLSDGLTTCDLCSWAMPTKSTFMFEGTIGASFIEFVCHQIALDTWRKRPGQLASRLDVHHEPATAAGRAVKHAHSQLGQLKGLLPTAGDSQLSPLEEKHQQQQPLNMPSIGNNSVGDNDGVSARTLANFLPANDARLSYIVNQVASASATYSPPRIESLVASSAEDVGSFGDLTFDIFDDDDDELFGSPMAFDASEQGLWNGRFVPPPPRPPFFVDEPVLSDGLTTCDLCSWAMPTKSTFMFEGTIEKATELGWPLTLIIVSVLSALLGAIVMIAVVRCRRKKSSNNRNDTHVQWWSRNKRAHGNGTGSGSANSSASTGSSAHNNNNNNNHLRRSNIYTAHPADSIRGMQPLPLPLPLPLPIPPTLAAEAANAPPSQLQHPQAAALHFHPYHHHHHHHQLHPTPSHYGHDCDEEDAAYEEPEYHQPQQLQLHGSSSSSSNSNSNSNLNSLSSMASTPALPLAPAPMVVAS</sequence>
<keyword evidence="2" id="KW-0812">Transmembrane</keyword>
<feature type="region of interest" description="Disordered" evidence="1">
    <location>
        <begin position="565"/>
        <end position="643"/>
    </location>
</feature>
<keyword evidence="2" id="KW-0472">Membrane</keyword>
<dbReference type="Proteomes" id="UP000494163">
    <property type="component" value="Chromosome 3L"/>
</dbReference>
<dbReference type="AlphaFoldDB" id="A0A0M4EYG5"/>
<name>A0A0M4EYG5_DROBS</name>
<feature type="compositionally biased region" description="Low complexity" evidence="1">
    <location>
        <begin position="483"/>
        <end position="503"/>
    </location>
</feature>
<dbReference type="STRING" id="30019.A0A0M4EYG5"/>
<evidence type="ECO:0000256" key="2">
    <source>
        <dbReference type="SAM" id="Phobius"/>
    </source>
</evidence>
<feature type="compositionally biased region" description="Acidic residues" evidence="1">
    <location>
        <begin position="584"/>
        <end position="593"/>
    </location>
</feature>
<keyword evidence="4" id="KW-1185">Reference proteome</keyword>
<evidence type="ECO:0000313" key="4">
    <source>
        <dbReference type="Proteomes" id="UP000494163"/>
    </source>
</evidence>
<feature type="transmembrane region" description="Helical" evidence="2">
    <location>
        <begin position="425"/>
        <end position="450"/>
    </location>
</feature>
<feature type="region of interest" description="Disordered" evidence="1">
    <location>
        <begin position="39"/>
        <end position="74"/>
    </location>
</feature>